<name>A0A5B7GFL8_PORTR</name>
<comment type="caution">
    <text evidence="1">The sequence shown here is derived from an EMBL/GenBank/DDBJ whole genome shotgun (WGS) entry which is preliminary data.</text>
</comment>
<dbReference type="Proteomes" id="UP000324222">
    <property type="component" value="Unassembled WGS sequence"/>
</dbReference>
<proteinExistence type="predicted"/>
<keyword evidence="2" id="KW-1185">Reference proteome</keyword>
<accession>A0A5B7GFL8</accession>
<protein>
    <submittedName>
        <fullName evidence="1">Uncharacterized protein</fullName>
    </submittedName>
</protein>
<evidence type="ECO:0000313" key="1">
    <source>
        <dbReference type="EMBL" id="MPC58821.1"/>
    </source>
</evidence>
<dbReference type="AlphaFoldDB" id="A0A5B7GFL8"/>
<dbReference type="EMBL" id="VSRR010016022">
    <property type="protein sequence ID" value="MPC58821.1"/>
    <property type="molecule type" value="Genomic_DNA"/>
</dbReference>
<evidence type="ECO:0000313" key="2">
    <source>
        <dbReference type="Proteomes" id="UP000324222"/>
    </source>
</evidence>
<organism evidence="1 2">
    <name type="scientific">Portunus trituberculatus</name>
    <name type="common">Swimming crab</name>
    <name type="synonym">Neptunus trituberculatus</name>
    <dbReference type="NCBI Taxonomy" id="210409"/>
    <lineage>
        <taxon>Eukaryota</taxon>
        <taxon>Metazoa</taxon>
        <taxon>Ecdysozoa</taxon>
        <taxon>Arthropoda</taxon>
        <taxon>Crustacea</taxon>
        <taxon>Multicrustacea</taxon>
        <taxon>Malacostraca</taxon>
        <taxon>Eumalacostraca</taxon>
        <taxon>Eucarida</taxon>
        <taxon>Decapoda</taxon>
        <taxon>Pleocyemata</taxon>
        <taxon>Brachyura</taxon>
        <taxon>Eubrachyura</taxon>
        <taxon>Portunoidea</taxon>
        <taxon>Portunidae</taxon>
        <taxon>Portuninae</taxon>
        <taxon>Portunus</taxon>
    </lineage>
</organism>
<sequence length="75" mass="8758">MLANLECGRHSCLSFYLVRDVAIHSNHHRHWRKASWRAAVCVHSLSTKAPTSPYFPGATSDTFRLERMSRKRYVR</sequence>
<reference evidence="1 2" key="1">
    <citation type="submission" date="2019-05" db="EMBL/GenBank/DDBJ databases">
        <title>Another draft genome of Portunus trituberculatus and its Hox gene families provides insights of decapod evolution.</title>
        <authorList>
            <person name="Jeong J.-H."/>
            <person name="Song I."/>
            <person name="Kim S."/>
            <person name="Choi T."/>
            <person name="Kim D."/>
            <person name="Ryu S."/>
            <person name="Kim W."/>
        </authorList>
    </citation>
    <scope>NUCLEOTIDE SEQUENCE [LARGE SCALE GENOMIC DNA]</scope>
    <source>
        <tissue evidence="1">Muscle</tissue>
    </source>
</reference>
<gene>
    <name evidence="1" type="ORF">E2C01_052831</name>
</gene>